<gene>
    <name evidence="3" type="ORF">D9619_004012</name>
</gene>
<dbReference type="InterPro" id="IPR011032">
    <property type="entry name" value="GroES-like_sf"/>
</dbReference>
<dbReference type="Gene3D" id="3.40.50.720">
    <property type="entry name" value="NAD(P)-binding Rossmann-like Domain"/>
    <property type="match status" value="1"/>
</dbReference>
<dbReference type="InterPro" id="IPR047122">
    <property type="entry name" value="Trans-enoyl_RdTase-like"/>
</dbReference>
<keyword evidence="4" id="KW-1185">Reference proteome</keyword>
<feature type="domain" description="Enoyl reductase (ER)" evidence="2">
    <location>
        <begin position="43"/>
        <end position="346"/>
    </location>
</feature>
<dbReference type="EMBL" id="JAACJJ010000014">
    <property type="protein sequence ID" value="KAF5327331.1"/>
    <property type="molecule type" value="Genomic_DNA"/>
</dbReference>
<dbReference type="Proteomes" id="UP000567179">
    <property type="component" value="Unassembled WGS sequence"/>
</dbReference>
<evidence type="ECO:0000259" key="2">
    <source>
        <dbReference type="SMART" id="SM00829"/>
    </source>
</evidence>
<evidence type="ECO:0000313" key="4">
    <source>
        <dbReference type="Proteomes" id="UP000567179"/>
    </source>
</evidence>
<dbReference type="SUPFAM" id="SSF51735">
    <property type="entry name" value="NAD(P)-binding Rossmann-fold domains"/>
    <property type="match status" value="1"/>
</dbReference>
<protein>
    <recommendedName>
        <fullName evidence="2">Enoyl reductase (ER) domain-containing protein</fullName>
    </recommendedName>
</protein>
<evidence type="ECO:0000256" key="1">
    <source>
        <dbReference type="SAM" id="MobiDB-lite"/>
    </source>
</evidence>
<dbReference type="SMART" id="SM00829">
    <property type="entry name" value="PKS_ER"/>
    <property type="match status" value="1"/>
</dbReference>
<accession>A0A8H5BQR1</accession>
<dbReference type="InterPro" id="IPR013154">
    <property type="entry name" value="ADH-like_N"/>
</dbReference>
<dbReference type="PANTHER" id="PTHR45348">
    <property type="entry name" value="HYPOTHETICAL OXIDOREDUCTASE (EUROFUNG)"/>
    <property type="match status" value="1"/>
</dbReference>
<dbReference type="InterPro" id="IPR013149">
    <property type="entry name" value="ADH-like_C"/>
</dbReference>
<dbReference type="CDD" id="cd08249">
    <property type="entry name" value="enoyl_reductase_like"/>
    <property type="match status" value="1"/>
</dbReference>
<dbReference type="PANTHER" id="PTHR45348:SF2">
    <property type="entry name" value="ZINC-TYPE ALCOHOL DEHYDROGENASE-LIKE PROTEIN C2E1P3.01"/>
    <property type="match status" value="1"/>
</dbReference>
<feature type="region of interest" description="Disordered" evidence="1">
    <location>
        <begin position="20"/>
        <end position="54"/>
    </location>
</feature>
<dbReference type="GO" id="GO:0016651">
    <property type="term" value="F:oxidoreductase activity, acting on NAD(P)H"/>
    <property type="evidence" value="ECO:0007669"/>
    <property type="project" value="InterPro"/>
</dbReference>
<dbReference type="Gene3D" id="3.90.180.10">
    <property type="entry name" value="Medium-chain alcohol dehydrogenases, catalytic domain"/>
    <property type="match status" value="1"/>
</dbReference>
<dbReference type="InterPro" id="IPR020843">
    <property type="entry name" value="ER"/>
</dbReference>
<evidence type="ECO:0000313" key="3">
    <source>
        <dbReference type="EMBL" id="KAF5327331.1"/>
    </source>
</evidence>
<comment type="caution">
    <text evidence="3">The sequence shown here is derived from an EMBL/GenBank/DDBJ whole genome shotgun (WGS) entry which is preliminary data.</text>
</comment>
<proteinExistence type="predicted"/>
<dbReference type="InterPro" id="IPR036291">
    <property type="entry name" value="NAD(P)-bd_dom_sf"/>
</dbReference>
<dbReference type="Pfam" id="PF00107">
    <property type="entry name" value="ADH_zinc_N"/>
    <property type="match status" value="1"/>
</dbReference>
<dbReference type="SUPFAM" id="SSF50129">
    <property type="entry name" value="GroES-like"/>
    <property type="match status" value="1"/>
</dbReference>
<reference evidence="3 4" key="1">
    <citation type="journal article" date="2020" name="ISME J.">
        <title>Uncovering the hidden diversity of litter-decomposition mechanisms in mushroom-forming fungi.</title>
        <authorList>
            <person name="Floudas D."/>
            <person name="Bentzer J."/>
            <person name="Ahren D."/>
            <person name="Johansson T."/>
            <person name="Persson P."/>
            <person name="Tunlid A."/>
        </authorList>
    </citation>
    <scope>NUCLEOTIDE SEQUENCE [LARGE SCALE GENOMIC DNA]</scope>
    <source>
        <strain evidence="3 4">CBS 101986</strain>
    </source>
</reference>
<feature type="compositionally biased region" description="Low complexity" evidence="1">
    <location>
        <begin position="37"/>
        <end position="47"/>
    </location>
</feature>
<name>A0A8H5BQR1_9AGAR</name>
<dbReference type="OrthoDB" id="3233595at2759"/>
<dbReference type="Pfam" id="PF08240">
    <property type="entry name" value="ADH_N"/>
    <property type="match status" value="1"/>
</dbReference>
<dbReference type="AlphaFoldDB" id="A0A8H5BQR1"/>
<sequence>MLNIANEGLQYISAGTRHAISSTPTTKSWPLPRRTHSSSTKSSATTSLPISDIPVPKPGDGQVLIKIIATSLNPVDWKIKTHGLFLEKYPAILGTDLAGVVEEVGQGVDEWKHGDRVYIQGQFENDFSSFQQYALALASTLARIPDNVSFDEAATVPVVLTCAFTGLYQKALYGLGLTPPFSPDTRGIYNGTPIVVIGGASSVGQAVIQLARISGLSPIITTASLTNADYLKSLGATHVFDRNISPAALQSEISTITQAPLKYVYDATSLPATQTLGLSILAEGGQLAIVLPLEVALPEGREARHVVGILRLPHQIEFTQTLYHDTIMPLLEKGLFKAHSFCLIVLLLWPRSNRLH</sequence>
<organism evidence="3 4">
    <name type="scientific">Psilocybe cf. subviscida</name>
    <dbReference type="NCBI Taxonomy" id="2480587"/>
    <lineage>
        <taxon>Eukaryota</taxon>
        <taxon>Fungi</taxon>
        <taxon>Dikarya</taxon>
        <taxon>Basidiomycota</taxon>
        <taxon>Agaricomycotina</taxon>
        <taxon>Agaricomycetes</taxon>
        <taxon>Agaricomycetidae</taxon>
        <taxon>Agaricales</taxon>
        <taxon>Agaricineae</taxon>
        <taxon>Strophariaceae</taxon>
        <taxon>Psilocybe</taxon>
    </lineage>
</organism>